<feature type="region of interest" description="Disordered" evidence="1">
    <location>
        <begin position="213"/>
        <end position="241"/>
    </location>
</feature>
<dbReference type="EMBL" id="BKCJ010008416">
    <property type="protein sequence ID" value="GEU82105.1"/>
    <property type="molecule type" value="Genomic_DNA"/>
</dbReference>
<protein>
    <submittedName>
        <fullName evidence="2">Splicing factor</fullName>
    </submittedName>
</protein>
<name>A0A6L2NBV7_TANCI</name>
<proteinExistence type="predicted"/>
<gene>
    <name evidence="2" type="ORF">Tci_054083</name>
</gene>
<dbReference type="PANTHER" id="PTHR33067">
    <property type="entry name" value="RNA-DIRECTED DNA POLYMERASE-RELATED"/>
    <property type="match status" value="1"/>
</dbReference>
<comment type="caution">
    <text evidence="2">The sequence shown here is derived from an EMBL/GenBank/DDBJ whole genome shotgun (WGS) entry which is preliminary data.</text>
</comment>
<sequence length="557" mass="63585">MVQGRKSKDIVFTVSPYHDGIFICNPLRYVEGVVKQITDVNFDGMTFNDLREIVKCLVHGLVKVRSPLKSIKELKIDSDVDAFLLLGYKNRTCVDLYVEHHDYDVLDFLSEETSEHELFSASSDEYCSDGVNFHTARTIMNVDKYMSVGCYAKMKKDGKNQLTVAKGNVTRKLFSTPPKKTRSLKKENVKAKKGRLHLKKSMRFKKHVTFIKESKDTRSRKQGKGCSNVGGSANNGEGCSKDVGRSVMTSNNVTFIASFIPRASGLRPYHFTYPERRLTMEEMLYKFIKDGKREQEDMRPFIHEFRTTNELLFKERNNSLSGLMFEMLSGIIKQASIKRKGTGSFTIPYDIGQLHVNNALADLRASISLMPYTMYEKLDMPEDSRVPIILGKPFLATARAMIYIFNKKITLRVGDDEVIFDMDQSIKRPPTKDDECYGVDNLDGAINTEAHELLANNMSDSFLLKGLEKLIDQSDLESCESFECDCVDDSDAGEPIRHIDFVNTPYRVTQKTTEPDKFETEQLYLSSANEIDEKKLELKILPQRLESHTYMETNLFP</sequence>
<organism evidence="2">
    <name type="scientific">Tanacetum cinerariifolium</name>
    <name type="common">Dalmatian daisy</name>
    <name type="synonym">Chrysanthemum cinerariifolium</name>
    <dbReference type="NCBI Taxonomy" id="118510"/>
    <lineage>
        <taxon>Eukaryota</taxon>
        <taxon>Viridiplantae</taxon>
        <taxon>Streptophyta</taxon>
        <taxon>Embryophyta</taxon>
        <taxon>Tracheophyta</taxon>
        <taxon>Spermatophyta</taxon>
        <taxon>Magnoliopsida</taxon>
        <taxon>eudicotyledons</taxon>
        <taxon>Gunneridae</taxon>
        <taxon>Pentapetalae</taxon>
        <taxon>asterids</taxon>
        <taxon>campanulids</taxon>
        <taxon>Asterales</taxon>
        <taxon>Asteraceae</taxon>
        <taxon>Asteroideae</taxon>
        <taxon>Anthemideae</taxon>
        <taxon>Anthemidinae</taxon>
        <taxon>Tanacetum</taxon>
    </lineage>
</organism>
<evidence type="ECO:0000256" key="1">
    <source>
        <dbReference type="SAM" id="MobiDB-lite"/>
    </source>
</evidence>
<accession>A0A6L2NBV7</accession>
<evidence type="ECO:0000313" key="2">
    <source>
        <dbReference type="EMBL" id="GEU82105.1"/>
    </source>
</evidence>
<reference evidence="2" key="1">
    <citation type="journal article" date="2019" name="Sci. Rep.">
        <title>Draft genome of Tanacetum cinerariifolium, the natural source of mosquito coil.</title>
        <authorList>
            <person name="Yamashiro T."/>
            <person name="Shiraishi A."/>
            <person name="Satake H."/>
            <person name="Nakayama K."/>
        </authorList>
    </citation>
    <scope>NUCLEOTIDE SEQUENCE</scope>
</reference>
<dbReference type="AlphaFoldDB" id="A0A6L2NBV7"/>
<dbReference type="PANTHER" id="PTHR33067:SF31">
    <property type="entry name" value="RNA-DIRECTED DNA POLYMERASE"/>
    <property type="match status" value="1"/>
</dbReference>